<dbReference type="RefSeq" id="WP_198735091.1">
    <property type="nucleotide sequence ID" value="NZ_JAEIOT010000004.1"/>
</dbReference>
<dbReference type="EMBL" id="JAEIOT010000004">
    <property type="protein sequence ID" value="MBI8999655.1"/>
    <property type="molecule type" value="Genomic_DNA"/>
</dbReference>
<comment type="caution">
    <text evidence="2">The sequence shown here is derived from an EMBL/GenBank/DDBJ whole genome shotgun (WGS) entry which is preliminary data.</text>
</comment>
<keyword evidence="1" id="KW-0812">Transmembrane</keyword>
<accession>A0ABS0VS97</accession>
<proteinExistence type="predicted"/>
<keyword evidence="1" id="KW-1133">Transmembrane helix</keyword>
<evidence type="ECO:0000313" key="3">
    <source>
        <dbReference type="Proteomes" id="UP000625574"/>
    </source>
</evidence>
<feature type="transmembrane region" description="Helical" evidence="1">
    <location>
        <begin position="89"/>
        <end position="110"/>
    </location>
</feature>
<evidence type="ECO:0000256" key="1">
    <source>
        <dbReference type="SAM" id="Phobius"/>
    </source>
</evidence>
<feature type="transmembrane region" description="Helical" evidence="1">
    <location>
        <begin position="62"/>
        <end position="83"/>
    </location>
</feature>
<keyword evidence="1" id="KW-0472">Membrane</keyword>
<organism evidence="2 3">
    <name type="scientific">Corynebacterium marambiense</name>
    <dbReference type="NCBI Taxonomy" id="2765364"/>
    <lineage>
        <taxon>Bacteria</taxon>
        <taxon>Bacillati</taxon>
        <taxon>Actinomycetota</taxon>
        <taxon>Actinomycetes</taxon>
        <taxon>Mycobacteriales</taxon>
        <taxon>Corynebacteriaceae</taxon>
        <taxon>Corynebacterium</taxon>
    </lineage>
</organism>
<protein>
    <recommendedName>
        <fullName evidence="4">Secreted protein</fullName>
    </recommendedName>
</protein>
<evidence type="ECO:0008006" key="4">
    <source>
        <dbReference type="Google" id="ProtNLM"/>
    </source>
</evidence>
<keyword evidence="3" id="KW-1185">Reference proteome</keyword>
<evidence type="ECO:0000313" key="2">
    <source>
        <dbReference type="EMBL" id="MBI8999655.1"/>
    </source>
</evidence>
<name>A0ABS0VS97_9CORY</name>
<gene>
    <name evidence="2" type="ORF">JDV76_01485</name>
</gene>
<reference evidence="2 3" key="1">
    <citation type="submission" date="2020-12" db="EMBL/GenBank/DDBJ databases">
        <title>Genome public.</title>
        <authorList>
            <person name="Sun Q."/>
        </authorList>
    </citation>
    <scope>NUCLEOTIDE SEQUENCE [LARGE SCALE GENOMIC DNA]</scope>
    <source>
        <strain evidence="2 3">CCM 8864</strain>
    </source>
</reference>
<feature type="transmembrane region" description="Helical" evidence="1">
    <location>
        <begin position="31"/>
        <end position="50"/>
    </location>
</feature>
<sequence>MATVILAAIGSLSLALAYFGGGSGASSFEYWYFSASATVAAGAVLAYQYWKWLLPDGDGRGEPVVIAAICGLFAIGCVVTAVLDLQSKGMVTFFSIGVAASVLAASNVAWKHRRS</sequence>
<dbReference type="Proteomes" id="UP000625574">
    <property type="component" value="Unassembled WGS sequence"/>
</dbReference>